<evidence type="ECO:0008006" key="4">
    <source>
        <dbReference type="Google" id="ProtNLM"/>
    </source>
</evidence>
<feature type="signal peptide" evidence="1">
    <location>
        <begin position="1"/>
        <end position="15"/>
    </location>
</feature>
<dbReference type="Proteomes" id="UP001152747">
    <property type="component" value="Unassembled WGS sequence"/>
</dbReference>
<keyword evidence="3" id="KW-1185">Reference proteome</keyword>
<evidence type="ECO:0000256" key="1">
    <source>
        <dbReference type="SAM" id="SignalP"/>
    </source>
</evidence>
<dbReference type="PANTHER" id="PTHR21733:SF7">
    <property type="entry name" value="CUB_2 DOMAIN-CONTAINING PROTEIN-RELATED"/>
    <property type="match status" value="1"/>
</dbReference>
<evidence type="ECO:0000313" key="2">
    <source>
        <dbReference type="EMBL" id="CAI5448828.1"/>
    </source>
</evidence>
<name>A0A9P1IT02_9PELO</name>
<dbReference type="Pfam" id="PF03409">
    <property type="entry name" value="Glycoprotein"/>
    <property type="match status" value="1"/>
</dbReference>
<comment type="caution">
    <text evidence="2">The sequence shown here is derived from an EMBL/GenBank/DDBJ whole genome shotgun (WGS) entry which is preliminary data.</text>
</comment>
<organism evidence="2 3">
    <name type="scientific">Caenorhabditis angaria</name>
    <dbReference type="NCBI Taxonomy" id="860376"/>
    <lineage>
        <taxon>Eukaryota</taxon>
        <taxon>Metazoa</taxon>
        <taxon>Ecdysozoa</taxon>
        <taxon>Nematoda</taxon>
        <taxon>Chromadorea</taxon>
        <taxon>Rhabditida</taxon>
        <taxon>Rhabditina</taxon>
        <taxon>Rhabditomorpha</taxon>
        <taxon>Rhabditoidea</taxon>
        <taxon>Rhabditidae</taxon>
        <taxon>Peloderinae</taxon>
        <taxon>Caenorhabditis</taxon>
    </lineage>
</organism>
<feature type="chain" id="PRO_5040515766" description="CUB-like domain-containing protein" evidence="1">
    <location>
        <begin position="16"/>
        <end position="392"/>
    </location>
</feature>
<dbReference type="GO" id="GO:0045121">
    <property type="term" value="C:membrane raft"/>
    <property type="evidence" value="ECO:0007669"/>
    <property type="project" value="TreeGrafter"/>
</dbReference>
<dbReference type="EMBL" id="CANHGI010000004">
    <property type="protein sequence ID" value="CAI5448828.1"/>
    <property type="molecule type" value="Genomic_DNA"/>
</dbReference>
<keyword evidence="1" id="KW-0732">Signal</keyword>
<sequence length="392" mass="43599">MIFSIFVLCVGFVSPLTISLNTIPKKAVTYDVEVGSYLYVASTDASSLLQNIFITDGTVTTAYYLSQLGVNSDGTKIPYVMTTDKLTIQGNQEYDFYFATGYIYITTANQAKDPYFMVYPADIESFISTNYKNATLVFLNYDIDIPRTSAYIPVKSARIIGLSNTPFKIYWNEPSPNWNNGSDFPLQLVFMNPYEDIYFNNIDPIQMNTDIWYIRVYNGITLQIDPTWIDPNTIVSSGYNATGMIMSTYNIQDIQIPLTKDSSYGGTSGMRCIYKVECETSFTLGGSFALGMGPSNLVDLNIRSGVTQQTSDYFSIKSEDPHVGVFAVQYFQQQGDKLTTPVPTSTAILSTTTGTTTVTTTQIIPTTTTSSSPSAYFLLTFASIFAFFELYN</sequence>
<dbReference type="OrthoDB" id="5807757at2759"/>
<accession>A0A9P1IT02</accession>
<proteinExistence type="predicted"/>
<dbReference type="PANTHER" id="PTHR21733">
    <property type="entry name" value="CUB_2 DOMAIN-CONTAINING PROTEIN-RELATED-RELATED"/>
    <property type="match status" value="1"/>
</dbReference>
<protein>
    <recommendedName>
        <fullName evidence="4">CUB-like domain-containing protein</fullName>
    </recommendedName>
</protein>
<dbReference type="AlphaFoldDB" id="A0A9P1IT02"/>
<gene>
    <name evidence="2" type="ORF">CAMP_LOCUS11465</name>
</gene>
<evidence type="ECO:0000313" key="3">
    <source>
        <dbReference type="Proteomes" id="UP001152747"/>
    </source>
</evidence>
<reference evidence="2" key="1">
    <citation type="submission" date="2022-11" db="EMBL/GenBank/DDBJ databases">
        <authorList>
            <person name="Kikuchi T."/>
        </authorList>
    </citation>
    <scope>NUCLEOTIDE SEQUENCE</scope>
    <source>
        <strain evidence="2">PS1010</strain>
    </source>
</reference>
<dbReference type="GO" id="GO:0045087">
    <property type="term" value="P:innate immune response"/>
    <property type="evidence" value="ECO:0007669"/>
    <property type="project" value="TreeGrafter"/>
</dbReference>
<dbReference type="InterPro" id="IPR005071">
    <property type="entry name" value="Glycoprotein"/>
</dbReference>